<dbReference type="Proteomes" id="UP001153076">
    <property type="component" value="Unassembled WGS sequence"/>
</dbReference>
<keyword evidence="2" id="KW-0812">Transmembrane</keyword>
<name>A0A9Q1GP95_9CARY</name>
<evidence type="ECO:0000313" key="4">
    <source>
        <dbReference type="Proteomes" id="UP001153076"/>
    </source>
</evidence>
<feature type="compositionally biased region" description="Polar residues" evidence="1">
    <location>
        <begin position="144"/>
        <end position="158"/>
    </location>
</feature>
<sequence>MAVKKSIKSHNIFTQHLQKAKLHSGPSISRLHVSNFLITTIVMYGELLVSFGAVNEYPSPWCLISGLPIIGDVYEDFLPHNDILCDPTKYPPTVVKLLCIHVELCGFYKRDYIFCNWLLDHFYRGELTLVDREYEGGRPKSKKNSPPQVSSRPRMTTSNVTREGELAAFIAFWLSHFILPHGRDTVRSETCLMATLLAKGHRFFLAPMVLGYIYHMSHPGHLGEARATLPIHYSVELFLCLCSHCPDRKCPKEYPVLIRYAGYTHATLSLSQTRHVVRGVQFAYLWASIFLTTCELAEILLIWGCPMMIFDFTCSFKIVHIDSQLDNLSNESSKLRLKEQKILKEEERICKIQEDLTVQQRRKAKQVKVDLAGAGFSKLQDLEKEKDHPKNLIGSVISFNNV</sequence>
<reference evidence="3" key="1">
    <citation type="submission" date="2022-04" db="EMBL/GenBank/DDBJ databases">
        <title>Carnegiea gigantea Genome sequencing and assembly v2.</title>
        <authorList>
            <person name="Copetti D."/>
            <person name="Sanderson M.J."/>
            <person name="Burquez A."/>
            <person name="Wojciechowski M.F."/>
        </authorList>
    </citation>
    <scope>NUCLEOTIDE SEQUENCE</scope>
    <source>
        <strain evidence="3">SGP5-SGP5p</strain>
        <tissue evidence="3">Aerial part</tissue>
    </source>
</reference>
<dbReference type="EMBL" id="JAKOGI010002187">
    <property type="protein sequence ID" value="KAJ8422655.1"/>
    <property type="molecule type" value="Genomic_DNA"/>
</dbReference>
<accession>A0A9Q1GP95</accession>
<evidence type="ECO:0000313" key="3">
    <source>
        <dbReference type="EMBL" id="KAJ8422655.1"/>
    </source>
</evidence>
<dbReference type="AlphaFoldDB" id="A0A9Q1GP95"/>
<evidence type="ECO:0000256" key="2">
    <source>
        <dbReference type="SAM" id="Phobius"/>
    </source>
</evidence>
<gene>
    <name evidence="3" type="ORF">Cgig2_029099</name>
</gene>
<comment type="caution">
    <text evidence="3">The sequence shown here is derived from an EMBL/GenBank/DDBJ whole genome shotgun (WGS) entry which is preliminary data.</text>
</comment>
<feature type="transmembrane region" description="Helical" evidence="2">
    <location>
        <begin position="282"/>
        <end position="304"/>
    </location>
</feature>
<organism evidence="3 4">
    <name type="scientific">Carnegiea gigantea</name>
    <dbReference type="NCBI Taxonomy" id="171969"/>
    <lineage>
        <taxon>Eukaryota</taxon>
        <taxon>Viridiplantae</taxon>
        <taxon>Streptophyta</taxon>
        <taxon>Embryophyta</taxon>
        <taxon>Tracheophyta</taxon>
        <taxon>Spermatophyta</taxon>
        <taxon>Magnoliopsida</taxon>
        <taxon>eudicotyledons</taxon>
        <taxon>Gunneridae</taxon>
        <taxon>Pentapetalae</taxon>
        <taxon>Caryophyllales</taxon>
        <taxon>Cactineae</taxon>
        <taxon>Cactaceae</taxon>
        <taxon>Cactoideae</taxon>
        <taxon>Echinocereeae</taxon>
        <taxon>Carnegiea</taxon>
    </lineage>
</organism>
<keyword evidence="2" id="KW-1133">Transmembrane helix</keyword>
<evidence type="ECO:0008006" key="5">
    <source>
        <dbReference type="Google" id="ProtNLM"/>
    </source>
</evidence>
<keyword evidence="4" id="KW-1185">Reference proteome</keyword>
<proteinExistence type="predicted"/>
<keyword evidence="2" id="KW-0472">Membrane</keyword>
<dbReference type="OrthoDB" id="1194411at2759"/>
<protein>
    <recommendedName>
        <fullName evidence="5">Aminotransferase-like plant mobile domain-containing protein</fullName>
    </recommendedName>
</protein>
<feature type="region of interest" description="Disordered" evidence="1">
    <location>
        <begin position="135"/>
        <end position="158"/>
    </location>
</feature>
<evidence type="ECO:0000256" key="1">
    <source>
        <dbReference type="SAM" id="MobiDB-lite"/>
    </source>
</evidence>